<dbReference type="PROSITE" id="PS51900">
    <property type="entry name" value="CB"/>
    <property type="match status" value="1"/>
</dbReference>
<name>A0AAV3S5Z4_9EURY</name>
<dbReference type="AlphaFoldDB" id="A0AAV3S5Z4"/>
<evidence type="ECO:0000256" key="2">
    <source>
        <dbReference type="ARBA" id="ARBA00023125"/>
    </source>
</evidence>
<dbReference type="GO" id="GO:0015074">
    <property type="term" value="P:DNA integration"/>
    <property type="evidence" value="ECO:0007669"/>
    <property type="project" value="UniProtKB-KW"/>
</dbReference>
<dbReference type="PANTHER" id="PTHR30349">
    <property type="entry name" value="PHAGE INTEGRASE-RELATED"/>
    <property type="match status" value="1"/>
</dbReference>
<dbReference type="InterPro" id="IPR002104">
    <property type="entry name" value="Integrase_catalytic"/>
</dbReference>
<evidence type="ECO:0000256" key="4">
    <source>
        <dbReference type="PROSITE-ProRule" id="PRU01248"/>
    </source>
</evidence>
<keyword evidence="2 4" id="KW-0238">DNA-binding</keyword>
<comment type="caution">
    <text evidence="7">The sequence shown here is derived from an EMBL/GenBank/DDBJ whole genome shotgun (WGS) entry which is preliminary data.</text>
</comment>
<dbReference type="SUPFAM" id="SSF56349">
    <property type="entry name" value="DNA breaking-rejoining enzymes"/>
    <property type="match status" value="1"/>
</dbReference>
<dbReference type="Proteomes" id="UP001500837">
    <property type="component" value="Unassembled WGS sequence"/>
</dbReference>
<proteinExistence type="predicted"/>
<evidence type="ECO:0000259" key="5">
    <source>
        <dbReference type="PROSITE" id="PS51898"/>
    </source>
</evidence>
<dbReference type="Gene3D" id="1.10.150.130">
    <property type="match status" value="1"/>
</dbReference>
<dbReference type="PANTHER" id="PTHR30349:SF41">
    <property type="entry name" value="INTEGRASE_RECOMBINASE PROTEIN MJ0367-RELATED"/>
    <property type="match status" value="1"/>
</dbReference>
<reference evidence="7 8" key="1">
    <citation type="journal article" date="2019" name="Int. J. Syst. Evol. Microbiol.">
        <title>The Global Catalogue of Microorganisms (GCM) 10K type strain sequencing project: providing services to taxonomists for standard genome sequencing and annotation.</title>
        <authorList>
            <consortium name="The Broad Institute Genomics Platform"/>
            <consortium name="The Broad Institute Genome Sequencing Center for Infectious Disease"/>
            <person name="Wu L."/>
            <person name="Ma J."/>
        </authorList>
    </citation>
    <scope>NUCLEOTIDE SEQUENCE [LARGE SCALE GENOMIC DNA]</scope>
    <source>
        <strain evidence="7 8">JCM 16330</strain>
    </source>
</reference>
<dbReference type="InterPro" id="IPR044068">
    <property type="entry name" value="CB"/>
</dbReference>
<keyword evidence="1" id="KW-0229">DNA integration</keyword>
<dbReference type="EMBL" id="BAAABL010000041">
    <property type="protein sequence ID" value="GAA0298664.1"/>
    <property type="molecule type" value="Genomic_DNA"/>
</dbReference>
<gene>
    <name evidence="7" type="primary">xerD</name>
    <name evidence="7" type="ORF">GCM10009066_11090</name>
</gene>
<dbReference type="Pfam" id="PF13495">
    <property type="entry name" value="Phage_int_SAM_4"/>
    <property type="match status" value="1"/>
</dbReference>
<dbReference type="InterPro" id="IPR013762">
    <property type="entry name" value="Integrase-like_cat_sf"/>
</dbReference>
<feature type="domain" description="Tyr recombinase" evidence="5">
    <location>
        <begin position="115"/>
        <end position="310"/>
    </location>
</feature>
<evidence type="ECO:0000256" key="1">
    <source>
        <dbReference type="ARBA" id="ARBA00022908"/>
    </source>
</evidence>
<keyword evidence="8" id="KW-1185">Reference proteome</keyword>
<dbReference type="InterPro" id="IPR004107">
    <property type="entry name" value="Integrase_SAM-like_N"/>
</dbReference>
<dbReference type="RefSeq" id="WP_211312380.1">
    <property type="nucleotide sequence ID" value="NZ_BAAABL010000041.1"/>
</dbReference>
<dbReference type="Pfam" id="PF00589">
    <property type="entry name" value="Phage_integrase"/>
    <property type="match status" value="1"/>
</dbReference>
<evidence type="ECO:0000256" key="3">
    <source>
        <dbReference type="ARBA" id="ARBA00023172"/>
    </source>
</evidence>
<evidence type="ECO:0000313" key="7">
    <source>
        <dbReference type="EMBL" id="GAA0298664.1"/>
    </source>
</evidence>
<dbReference type="GO" id="GO:0003677">
    <property type="term" value="F:DNA binding"/>
    <property type="evidence" value="ECO:0007669"/>
    <property type="project" value="UniProtKB-UniRule"/>
</dbReference>
<keyword evidence="3" id="KW-0233">DNA recombination</keyword>
<dbReference type="InterPro" id="IPR010998">
    <property type="entry name" value="Integrase_recombinase_N"/>
</dbReference>
<evidence type="ECO:0000313" key="8">
    <source>
        <dbReference type="Proteomes" id="UP001500837"/>
    </source>
</evidence>
<evidence type="ECO:0000259" key="6">
    <source>
        <dbReference type="PROSITE" id="PS51900"/>
    </source>
</evidence>
<protein>
    <submittedName>
        <fullName evidence="7">Site-specific tyrosine recombinase XerD</fullName>
    </submittedName>
</protein>
<dbReference type="CDD" id="cd00397">
    <property type="entry name" value="DNA_BRE_C"/>
    <property type="match status" value="1"/>
</dbReference>
<dbReference type="Gene3D" id="1.10.443.10">
    <property type="entry name" value="Intergrase catalytic core"/>
    <property type="match status" value="1"/>
</dbReference>
<organism evidence="7 8">
    <name type="scientific">Halarchaeum salinum</name>
    <dbReference type="NCBI Taxonomy" id="489912"/>
    <lineage>
        <taxon>Archaea</taxon>
        <taxon>Methanobacteriati</taxon>
        <taxon>Methanobacteriota</taxon>
        <taxon>Stenosarchaea group</taxon>
        <taxon>Halobacteria</taxon>
        <taxon>Halobacteriales</taxon>
        <taxon>Halobacteriaceae</taxon>
    </lineage>
</organism>
<sequence length="318" mass="36548">MRESISDFLERESLKKASSTIENRRSQMKDFDSWLTEQEKEVGDVDYRDIERYVLELANRGYATGTVRGYYNGLSRLYGVLEKDEVVSSNPMEKVEWGDFDSLTDRSKREVESGEAIYYLNADDVSKLVKSVSSPVFRNRLIIKTLFYTGLRVNELCDIDISQLNRDKRRIENVYASKTDSTRTVFYPPDLERDFGKWLEGGYRDSNTSVHDSNKLFVSRHNGYLATSTIRGIVSEAAENAGLQETIYIDGKGAERHKITVHTLRHSFAVDSLDNGMDIRTLQKIMGHTSIETTQQYLQLLDDDLEKKYRERGPSPLS</sequence>
<dbReference type="PROSITE" id="PS51898">
    <property type="entry name" value="TYR_RECOMBINASE"/>
    <property type="match status" value="1"/>
</dbReference>
<dbReference type="InterPro" id="IPR011010">
    <property type="entry name" value="DNA_brk_join_enz"/>
</dbReference>
<dbReference type="InterPro" id="IPR050090">
    <property type="entry name" value="Tyrosine_recombinase_XerCD"/>
</dbReference>
<feature type="domain" description="Core-binding (CB)" evidence="6">
    <location>
        <begin position="1"/>
        <end position="82"/>
    </location>
</feature>
<dbReference type="GO" id="GO:0006310">
    <property type="term" value="P:DNA recombination"/>
    <property type="evidence" value="ECO:0007669"/>
    <property type="project" value="UniProtKB-KW"/>
</dbReference>
<accession>A0AAV3S5Z4</accession>